<proteinExistence type="predicted"/>
<accession>A0ABR7WNT2</accession>
<evidence type="ECO:0000259" key="1">
    <source>
        <dbReference type="PROSITE" id="PS50003"/>
    </source>
</evidence>
<dbReference type="RefSeq" id="WP_191188656.1">
    <property type="nucleotide sequence ID" value="NZ_JACWMY010000004.1"/>
</dbReference>
<dbReference type="Proteomes" id="UP000606600">
    <property type="component" value="Unassembled WGS sequence"/>
</dbReference>
<dbReference type="InterPro" id="IPR016181">
    <property type="entry name" value="Acyl_CoA_acyltransferase"/>
</dbReference>
<name>A0ABR7WNT2_9SPHI</name>
<organism evidence="2 3">
    <name type="scientific">Mucilaginibacter pankratovii</name>
    <dbReference type="NCBI Taxonomy" id="2772110"/>
    <lineage>
        <taxon>Bacteria</taxon>
        <taxon>Pseudomonadati</taxon>
        <taxon>Bacteroidota</taxon>
        <taxon>Sphingobacteriia</taxon>
        <taxon>Sphingobacteriales</taxon>
        <taxon>Sphingobacteriaceae</taxon>
        <taxon>Mucilaginibacter</taxon>
    </lineage>
</organism>
<feature type="domain" description="PH" evidence="1">
    <location>
        <begin position="1"/>
        <end position="58"/>
    </location>
</feature>
<dbReference type="InterPro" id="IPR000182">
    <property type="entry name" value="GNAT_dom"/>
</dbReference>
<sequence length="178" mass="21181">MQFPFHKYGLTFRLVEESDAQFILSLRTNKERARYLSATDDDLQKQTEWIKAYKQRENERKEYYVLFEDDNQQPLGVFRLYDITAESFTSGSWLIKPGCDEFVGLKSDLFVGFLAKEVLKLGDWFFDVRKNNKKVLRYHKMFAKVINEDELNVYFAMDRAAYEKKSSFLTSIIQPDIY</sequence>
<protein>
    <submittedName>
        <fullName evidence="2">GNAT family N-acetyltransferase</fullName>
    </submittedName>
</protein>
<keyword evidence="3" id="KW-1185">Reference proteome</keyword>
<dbReference type="EMBL" id="JACWMY010000004">
    <property type="protein sequence ID" value="MBD1363988.1"/>
    <property type="molecule type" value="Genomic_DNA"/>
</dbReference>
<dbReference type="PROSITE" id="PS50003">
    <property type="entry name" value="PH_DOMAIN"/>
    <property type="match status" value="1"/>
</dbReference>
<dbReference type="Pfam" id="PF13302">
    <property type="entry name" value="Acetyltransf_3"/>
    <property type="match status" value="1"/>
</dbReference>
<dbReference type="Gene3D" id="3.40.630.30">
    <property type="match status" value="1"/>
</dbReference>
<gene>
    <name evidence="2" type="ORF">IDJ77_09225</name>
</gene>
<reference evidence="2 3" key="1">
    <citation type="submission" date="2020-09" db="EMBL/GenBank/DDBJ databases">
        <title>Novel species of Mucilaginibacter isolated from a glacier on the Tibetan Plateau.</title>
        <authorList>
            <person name="Liu Q."/>
            <person name="Xin Y.-H."/>
        </authorList>
    </citation>
    <scope>NUCLEOTIDE SEQUENCE [LARGE SCALE GENOMIC DNA]</scope>
    <source>
        <strain evidence="2 3">ZT4R22</strain>
    </source>
</reference>
<dbReference type="InterPro" id="IPR001849">
    <property type="entry name" value="PH_domain"/>
</dbReference>
<evidence type="ECO:0000313" key="3">
    <source>
        <dbReference type="Proteomes" id="UP000606600"/>
    </source>
</evidence>
<evidence type="ECO:0000313" key="2">
    <source>
        <dbReference type="EMBL" id="MBD1363988.1"/>
    </source>
</evidence>
<dbReference type="SUPFAM" id="SSF55729">
    <property type="entry name" value="Acyl-CoA N-acyltransferases (Nat)"/>
    <property type="match status" value="1"/>
</dbReference>
<comment type="caution">
    <text evidence="2">The sequence shown here is derived from an EMBL/GenBank/DDBJ whole genome shotgun (WGS) entry which is preliminary data.</text>
</comment>